<dbReference type="HOGENOM" id="CLU_177580_3_0_12"/>
<name>I4B9Y5_TURPD</name>
<evidence type="ECO:0000313" key="1">
    <source>
        <dbReference type="EMBL" id="AFM14092.1"/>
    </source>
</evidence>
<dbReference type="NCBIfam" id="TIGR02574">
    <property type="entry name" value="stabl_TIGR02574"/>
    <property type="match status" value="1"/>
</dbReference>
<dbReference type="AlphaFoldDB" id="I4B9Y5"/>
<evidence type="ECO:0000313" key="2">
    <source>
        <dbReference type="Proteomes" id="UP000006048"/>
    </source>
</evidence>
<reference evidence="1 2" key="1">
    <citation type="submission" date="2012-06" db="EMBL/GenBank/DDBJ databases">
        <title>The complete chromosome of genome of Turneriella parva DSM 21527.</title>
        <authorList>
            <consortium name="US DOE Joint Genome Institute (JGI-PGF)"/>
            <person name="Lucas S."/>
            <person name="Han J."/>
            <person name="Lapidus A."/>
            <person name="Bruce D."/>
            <person name="Goodwin L."/>
            <person name="Pitluck S."/>
            <person name="Peters L."/>
            <person name="Kyrpides N."/>
            <person name="Mavromatis K."/>
            <person name="Ivanova N."/>
            <person name="Mikhailova N."/>
            <person name="Chertkov O."/>
            <person name="Detter J.C."/>
            <person name="Tapia R."/>
            <person name="Han C."/>
            <person name="Land M."/>
            <person name="Hauser L."/>
            <person name="Markowitz V."/>
            <person name="Cheng J.-F."/>
            <person name="Hugenholtz P."/>
            <person name="Woyke T."/>
            <person name="Wu D."/>
            <person name="Gronow S."/>
            <person name="Wellnitz S."/>
            <person name="Brambilla E."/>
            <person name="Klenk H.-P."/>
            <person name="Eisen J.A."/>
        </authorList>
    </citation>
    <scope>NUCLEOTIDE SEQUENCE [LARGE SCALE GENOMIC DNA]</scope>
    <source>
        <strain evidence="2">ATCC BAA-1111 / DSM 21527 / NCTC 11395 / H</strain>
    </source>
</reference>
<keyword evidence="2" id="KW-1185">Reference proteome</keyword>
<dbReference type="KEGG" id="tpx:Turpa_3455"/>
<organism evidence="1 2">
    <name type="scientific">Turneriella parva (strain ATCC BAA-1111 / DSM 21527 / NCTC 11395 / H)</name>
    <name type="common">Leptospira parva</name>
    <dbReference type="NCBI Taxonomy" id="869212"/>
    <lineage>
        <taxon>Bacteria</taxon>
        <taxon>Pseudomonadati</taxon>
        <taxon>Spirochaetota</taxon>
        <taxon>Spirochaetia</taxon>
        <taxon>Leptospirales</taxon>
        <taxon>Leptospiraceae</taxon>
        <taxon>Turneriella</taxon>
    </lineage>
</organism>
<dbReference type="RefSeq" id="WP_014804583.1">
    <property type="nucleotide sequence ID" value="NC_018020.1"/>
</dbReference>
<proteinExistence type="predicted"/>
<protein>
    <submittedName>
        <fullName evidence="1">Addiction module component, TIGR02574 family</fullName>
    </submittedName>
</protein>
<dbReference type="OrthoDB" id="598283at2"/>
<accession>I4B9Y5</accession>
<dbReference type="Pfam" id="PF09720">
    <property type="entry name" value="Unstab_antitox"/>
    <property type="match status" value="1"/>
</dbReference>
<gene>
    <name evidence="1" type="ordered locus">Turpa_3455</name>
</gene>
<dbReference type="Proteomes" id="UP000006048">
    <property type="component" value="Chromosome"/>
</dbReference>
<dbReference type="InterPro" id="IPR013406">
    <property type="entry name" value="CHP02574_addiction_mod"/>
</dbReference>
<sequence length="75" mass="8377">MQGISELIQEASSLPIEARAKIVDSLLRTLNQPNPEIEAQWTAVAKRRLAELKSGRVKPIPGDQVFAKIHKRFAD</sequence>
<dbReference type="EMBL" id="CP002959">
    <property type="protein sequence ID" value="AFM14092.1"/>
    <property type="molecule type" value="Genomic_DNA"/>
</dbReference>
<dbReference type="STRING" id="869212.Turpa_3455"/>